<dbReference type="Proteomes" id="UP001145050">
    <property type="component" value="Unassembled WGS sequence"/>
</dbReference>
<evidence type="ECO:0000313" key="3">
    <source>
        <dbReference type="Proteomes" id="UP001145050"/>
    </source>
</evidence>
<name>A0A9X4AMA9_9BACI</name>
<evidence type="ECO:0000256" key="1">
    <source>
        <dbReference type="SAM" id="MobiDB-lite"/>
    </source>
</evidence>
<keyword evidence="3" id="KW-1185">Reference proteome</keyword>
<reference evidence="2" key="1">
    <citation type="submission" date="2022-06" db="EMBL/GenBank/DDBJ databases">
        <title>Aquibacillus sp. a new bacterium isolated from soil saline samples.</title>
        <authorList>
            <person name="Galisteo C."/>
            <person name="De La Haba R."/>
            <person name="Sanchez-Porro C."/>
            <person name="Ventosa A."/>
        </authorList>
    </citation>
    <scope>NUCLEOTIDE SEQUENCE</scope>
    <source>
        <strain evidence="2">3ASR75-11</strain>
    </source>
</reference>
<sequence length="71" mass="8253">MTGKEQLRKQMNNVKQETDSSAVMNDVMDSEFEQFPGQNEKRTENNTLSPLEEEVVTNNTDRKTWNTQKDS</sequence>
<organism evidence="2 3">
    <name type="scientific">Terrihalobacillus insolitus</name>
    <dbReference type="NCBI Taxonomy" id="2950438"/>
    <lineage>
        <taxon>Bacteria</taxon>
        <taxon>Bacillati</taxon>
        <taxon>Bacillota</taxon>
        <taxon>Bacilli</taxon>
        <taxon>Bacillales</taxon>
        <taxon>Bacillaceae</taxon>
        <taxon>Terrihalobacillus</taxon>
    </lineage>
</organism>
<dbReference type="AlphaFoldDB" id="A0A9X4AMA9"/>
<protein>
    <submittedName>
        <fullName evidence="2">Uncharacterized protein</fullName>
    </submittedName>
</protein>
<feature type="compositionally biased region" description="Polar residues" evidence="1">
    <location>
        <begin position="9"/>
        <end position="23"/>
    </location>
</feature>
<evidence type="ECO:0000313" key="2">
    <source>
        <dbReference type="EMBL" id="MDC3425227.1"/>
    </source>
</evidence>
<feature type="compositionally biased region" description="Basic and acidic residues" evidence="1">
    <location>
        <begin position="60"/>
        <end position="71"/>
    </location>
</feature>
<accession>A0A9X4AMA9</accession>
<proteinExistence type="predicted"/>
<feature type="region of interest" description="Disordered" evidence="1">
    <location>
        <begin position="1"/>
        <end position="71"/>
    </location>
</feature>
<gene>
    <name evidence="2" type="ORF">NC797_12005</name>
</gene>
<dbReference type="RefSeq" id="WP_272437034.1">
    <property type="nucleotide sequence ID" value="NZ_JAMQKB010000012.1"/>
</dbReference>
<comment type="caution">
    <text evidence="2">The sequence shown here is derived from an EMBL/GenBank/DDBJ whole genome shotgun (WGS) entry which is preliminary data.</text>
</comment>
<dbReference type="EMBL" id="JAMQKB010000012">
    <property type="protein sequence ID" value="MDC3425227.1"/>
    <property type="molecule type" value="Genomic_DNA"/>
</dbReference>